<evidence type="ECO:0000259" key="3">
    <source>
        <dbReference type="Pfam" id="PF13622"/>
    </source>
</evidence>
<dbReference type="CDD" id="cd03445">
    <property type="entry name" value="Thioesterase_II_repeat2"/>
    <property type="match status" value="1"/>
</dbReference>
<dbReference type="STRING" id="1036612.A0A1L9T473"/>
<name>A0A1L9T473_9EURO</name>
<organism evidence="5 6">
    <name type="scientific">Aspergillus sydowii CBS 593.65</name>
    <dbReference type="NCBI Taxonomy" id="1036612"/>
    <lineage>
        <taxon>Eukaryota</taxon>
        <taxon>Fungi</taxon>
        <taxon>Dikarya</taxon>
        <taxon>Ascomycota</taxon>
        <taxon>Pezizomycotina</taxon>
        <taxon>Eurotiomycetes</taxon>
        <taxon>Eurotiomycetidae</taxon>
        <taxon>Eurotiales</taxon>
        <taxon>Aspergillaceae</taxon>
        <taxon>Aspergillus</taxon>
        <taxon>Aspergillus subgen. Nidulantes</taxon>
    </lineage>
</organism>
<reference evidence="6" key="1">
    <citation type="journal article" date="2017" name="Genome Biol.">
        <title>Comparative genomics reveals high biological diversity and specific adaptations in the industrially and medically important fungal genus Aspergillus.</title>
        <authorList>
            <person name="de Vries R.P."/>
            <person name="Riley R."/>
            <person name="Wiebenga A."/>
            <person name="Aguilar-Osorio G."/>
            <person name="Amillis S."/>
            <person name="Uchima C.A."/>
            <person name="Anderluh G."/>
            <person name="Asadollahi M."/>
            <person name="Askin M."/>
            <person name="Barry K."/>
            <person name="Battaglia E."/>
            <person name="Bayram O."/>
            <person name="Benocci T."/>
            <person name="Braus-Stromeyer S.A."/>
            <person name="Caldana C."/>
            <person name="Canovas D."/>
            <person name="Cerqueira G.C."/>
            <person name="Chen F."/>
            <person name="Chen W."/>
            <person name="Choi C."/>
            <person name="Clum A."/>
            <person name="Dos Santos R.A."/>
            <person name="Damasio A.R."/>
            <person name="Diallinas G."/>
            <person name="Emri T."/>
            <person name="Fekete E."/>
            <person name="Flipphi M."/>
            <person name="Freyberg S."/>
            <person name="Gallo A."/>
            <person name="Gournas C."/>
            <person name="Habgood R."/>
            <person name="Hainaut M."/>
            <person name="Harispe M.L."/>
            <person name="Henrissat B."/>
            <person name="Hilden K.S."/>
            <person name="Hope R."/>
            <person name="Hossain A."/>
            <person name="Karabika E."/>
            <person name="Karaffa L."/>
            <person name="Karanyi Z."/>
            <person name="Krasevec N."/>
            <person name="Kuo A."/>
            <person name="Kusch H."/>
            <person name="LaButti K."/>
            <person name="Lagendijk E.L."/>
            <person name="Lapidus A."/>
            <person name="Levasseur A."/>
            <person name="Lindquist E."/>
            <person name="Lipzen A."/>
            <person name="Logrieco A.F."/>
            <person name="MacCabe A."/>
            <person name="Maekelae M.R."/>
            <person name="Malavazi I."/>
            <person name="Melin P."/>
            <person name="Meyer V."/>
            <person name="Mielnichuk N."/>
            <person name="Miskei M."/>
            <person name="Molnar A.P."/>
            <person name="Mule G."/>
            <person name="Ngan C.Y."/>
            <person name="Orejas M."/>
            <person name="Orosz E."/>
            <person name="Ouedraogo J.P."/>
            <person name="Overkamp K.M."/>
            <person name="Park H.-S."/>
            <person name="Perrone G."/>
            <person name="Piumi F."/>
            <person name="Punt P.J."/>
            <person name="Ram A.F."/>
            <person name="Ramon A."/>
            <person name="Rauscher S."/>
            <person name="Record E."/>
            <person name="Riano-Pachon D.M."/>
            <person name="Robert V."/>
            <person name="Roehrig J."/>
            <person name="Ruller R."/>
            <person name="Salamov A."/>
            <person name="Salih N.S."/>
            <person name="Samson R.A."/>
            <person name="Sandor E."/>
            <person name="Sanguinetti M."/>
            <person name="Schuetze T."/>
            <person name="Sepcic K."/>
            <person name="Shelest E."/>
            <person name="Sherlock G."/>
            <person name="Sophianopoulou V."/>
            <person name="Squina F.M."/>
            <person name="Sun H."/>
            <person name="Susca A."/>
            <person name="Todd R.B."/>
            <person name="Tsang A."/>
            <person name="Unkles S.E."/>
            <person name="van de Wiele N."/>
            <person name="van Rossen-Uffink D."/>
            <person name="Oliveira J.V."/>
            <person name="Vesth T.C."/>
            <person name="Visser J."/>
            <person name="Yu J.-H."/>
            <person name="Zhou M."/>
            <person name="Andersen M.R."/>
            <person name="Archer D.B."/>
            <person name="Baker S.E."/>
            <person name="Benoit I."/>
            <person name="Brakhage A.A."/>
            <person name="Braus G.H."/>
            <person name="Fischer R."/>
            <person name="Frisvad J.C."/>
            <person name="Goldman G.H."/>
            <person name="Houbraken J."/>
            <person name="Oakley B."/>
            <person name="Pocsi I."/>
            <person name="Scazzocchio C."/>
            <person name="Seiboth B."/>
            <person name="vanKuyk P.A."/>
            <person name="Wortman J."/>
            <person name="Dyer P.S."/>
            <person name="Grigoriev I.V."/>
        </authorList>
    </citation>
    <scope>NUCLEOTIDE SEQUENCE [LARGE SCALE GENOMIC DNA]</scope>
    <source>
        <strain evidence="6">CBS 593.65</strain>
    </source>
</reference>
<feature type="domain" description="Acyl-CoA thioesterase-like N-terminal HotDog" evidence="3">
    <location>
        <begin position="384"/>
        <end position="472"/>
    </location>
</feature>
<dbReference type="SUPFAM" id="SSF54637">
    <property type="entry name" value="Thioesterase/thiol ester dehydrase-isomerase"/>
    <property type="match status" value="2"/>
</dbReference>
<dbReference type="InterPro" id="IPR042171">
    <property type="entry name" value="Acyl-CoA_hotdog"/>
</dbReference>
<dbReference type="Proteomes" id="UP000184356">
    <property type="component" value="Unassembled WGS sequence"/>
</dbReference>
<dbReference type="Gene3D" id="2.40.160.210">
    <property type="entry name" value="Acyl-CoA thioesterase, double hotdog domain"/>
    <property type="match status" value="1"/>
</dbReference>
<evidence type="ECO:0000259" key="4">
    <source>
        <dbReference type="Pfam" id="PF20789"/>
    </source>
</evidence>
<dbReference type="VEuPathDB" id="FungiDB:ASPSYDRAFT_160640"/>
<protein>
    <recommendedName>
        <fullName evidence="7">Acyl-CoA thioesterase II</fullName>
    </recommendedName>
</protein>
<dbReference type="GeneID" id="63758999"/>
<evidence type="ECO:0000313" key="5">
    <source>
        <dbReference type="EMBL" id="OJJ54151.1"/>
    </source>
</evidence>
<dbReference type="EMBL" id="KV878595">
    <property type="protein sequence ID" value="OJJ54151.1"/>
    <property type="molecule type" value="Genomic_DNA"/>
</dbReference>
<dbReference type="PANTHER" id="PTHR40618">
    <property type="entry name" value="B-ZIP TRANSCRIPTION FACTOR (EUROFUNG)-RELATED"/>
    <property type="match status" value="1"/>
</dbReference>
<dbReference type="InterPro" id="IPR049449">
    <property type="entry name" value="TesB_ACOT8-like_N"/>
</dbReference>
<sequence>MTPKLRSGRSGRPRLDASSDAVLSHDRRDQVRRAQKAYRLKKEAVFKNATARVEILEASMREAANEMISLDNAAGEAALHLSHPDTYARLQRVRGILTSIDSESIPATSESPKKAAALPAHQICNSGSEGYLNIPVPITTKEYTYSFQEPRFSRRLQRYCLEHAYRLFAESGSDSDPRDIYRVFRLVPCIRDRAKTQPRFLALLNGGRDDPLEVSSLPFYTVGGAGMHYPDVDGSGRVVYPGNRRVPGRILGILPTGDREKGSKELLEVCGLGGVWFDSRDVEGYLMQNGVDVQGGLFPVVNMRNTAGSYVFDVEGFFSRLVTGFVILGRAPGFRKTEVKKAFQESLQTAYPLTTSNQHTTMVLKDQIAVKPVKDHYVSVLPPTRMGDLANWAYGGNILAVAVSAAYATITLGHHLYSICGHFVRPASPSYKLICRVERIRDTRTFQTRHLRLYQNRPSGEQLCLIATADFHIEESAELVNYSARPREWTYPAGGETKTQSTSEPGLYRNIDPFMQVRVQTQPSNKGKDVPNIISAERFRINGPLPTEADQIAALSFYMDRGLAYIPANHAGRSLFDASACATLDFALRLASHRFDLGDWHTSEKRTCRAGGARALSEGRVFGGDGRLLASMTQETILRPKRESSRI</sequence>
<dbReference type="OrthoDB" id="68328at2759"/>
<dbReference type="Pfam" id="PF13622">
    <property type="entry name" value="4HBT_3"/>
    <property type="match status" value="1"/>
</dbReference>
<keyword evidence="6" id="KW-1185">Reference proteome</keyword>
<feature type="compositionally biased region" description="Basic residues" evidence="2">
    <location>
        <begin position="1"/>
        <end position="12"/>
    </location>
</feature>
<evidence type="ECO:0000256" key="1">
    <source>
        <dbReference type="SAM" id="Coils"/>
    </source>
</evidence>
<dbReference type="InterPro" id="IPR029069">
    <property type="entry name" value="HotDog_dom_sf"/>
</dbReference>
<accession>A0A1L9T473</accession>
<dbReference type="Pfam" id="PF20789">
    <property type="entry name" value="4HBT_3C"/>
    <property type="match status" value="1"/>
</dbReference>
<dbReference type="Gene3D" id="1.20.5.170">
    <property type="match status" value="1"/>
</dbReference>
<evidence type="ECO:0000256" key="2">
    <source>
        <dbReference type="SAM" id="MobiDB-lite"/>
    </source>
</evidence>
<proteinExistence type="predicted"/>
<dbReference type="CDD" id="cd03444">
    <property type="entry name" value="Thioesterase_II_repeat1"/>
    <property type="match status" value="1"/>
</dbReference>
<feature type="domain" description="Acyl-CoA thioesterase-like C-terminal" evidence="4">
    <location>
        <begin position="501"/>
        <end position="637"/>
    </location>
</feature>
<dbReference type="RefSeq" id="XP_040697957.1">
    <property type="nucleotide sequence ID" value="XM_040842926.1"/>
</dbReference>
<evidence type="ECO:0008006" key="7">
    <source>
        <dbReference type="Google" id="ProtNLM"/>
    </source>
</evidence>
<dbReference type="PANTHER" id="PTHR40618:SF1">
    <property type="entry name" value="B-ZIP TRANSCRIPTION FACTOR (EUROFUNG)"/>
    <property type="match status" value="1"/>
</dbReference>
<keyword evidence="1" id="KW-0175">Coiled coil</keyword>
<evidence type="ECO:0000313" key="6">
    <source>
        <dbReference type="Proteomes" id="UP000184356"/>
    </source>
</evidence>
<dbReference type="InterPro" id="IPR049450">
    <property type="entry name" value="ACOT8-like_C"/>
</dbReference>
<dbReference type="CDD" id="cd14688">
    <property type="entry name" value="bZIP_YAP"/>
    <property type="match status" value="1"/>
</dbReference>
<gene>
    <name evidence="5" type="ORF">ASPSYDRAFT_160640</name>
</gene>
<feature type="region of interest" description="Disordered" evidence="2">
    <location>
        <begin position="1"/>
        <end position="28"/>
    </location>
</feature>
<feature type="coiled-coil region" evidence="1">
    <location>
        <begin position="46"/>
        <end position="73"/>
    </location>
</feature>
<dbReference type="AlphaFoldDB" id="A0A1L9T473"/>
<feature type="compositionally biased region" description="Basic and acidic residues" evidence="2">
    <location>
        <begin position="13"/>
        <end position="28"/>
    </location>
</feature>